<dbReference type="Proteomes" id="UP000568022">
    <property type="component" value="Unassembled WGS sequence"/>
</dbReference>
<name>A0A7W8FCE1_9ACTN</name>
<proteinExistence type="predicted"/>
<protein>
    <submittedName>
        <fullName evidence="1">Uncharacterized protein</fullName>
    </submittedName>
</protein>
<organism evidence="1 2">
    <name type="scientific">Streptomyces griseoloalbus</name>
    <dbReference type="NCBI Taxonomy" id="67303"/>
    <lineage>
        <taxon>Bacteria</taxon>
        <taxon>Bacillati</taxon>
        <taxon>Actinomycetota</taxon>
        <taxon>Actinomycetes</taxon>
        <taxon>Kitasatosporales</taxon>
        <taxon>Streptomycetaceae</taxon>
        <taxon>Streptomyces</taxon>
    </lineage>
</organism>
<accession>A0A7W8FCE1</accession>
<dbReference type="EMBL" id="JACHJE010000033">
    <property type="protein sequence ID" value="MBB5130262.1"/>
    <property type="molecule type" value="Genomic_DNA"/>
</dbReference>
<sequence length="282" mass="31654">MGRTAIPAEAFEHGDPRRYRRGCRCTTCKTGMTATVRRQRYLRTTGRGTRVSPQRAARHIELLRGLGMSDKGIQTEAAVCPNVFYRITQQRTHIHRDTEARLLAVKPRQVDTPRSGAHISGRGTIRRLRALAADGWPATRLGERCGKHKQFIVQLQNSDPDTTVVRRWVADYVTELSGRLAGQRPEDHGIAAHIAERVRKTAAGKGWAGTAYWDPDDYDNPGFTPATSADTKRRQQIAEDAHWIMRHGGLDRATAAQRLGVSKSYVEHAFRDHPEYKLETAA</sequence>
<dbReference type="AlphaFoldDB" id="A0A7W8FCE1"/>
<reference evidence="1 2" key="1">
    <citation type="submission" date="2020-08" db="EMBL/GenBank/DDBJ databases">
        <title>Genomic Encyclopedia of Type Strains, Phase III (KMG-III): the genomes of soil and plant-associated and newly described type strains.</title>
        <authorList>
            <person name="Whitman W."/>
        </authorList>
    </citation>
    <scope>NUCLEOTIDE SEQUENCE [LARGE SCALE GENOMIC DNA]</scope>
    <source>
        <strain evidence="1 2">CECT 3226</strain>
    </source>
</reference>
<comment type="caution">
    <text evidence="1">The sequence shown here is derived from an EMBL/GenBank/DDBJ whole genome shotgun (WGS) entry which is preliminary data.</text>
</comment>
<evidence type="ECO:0000313" key="2">
    <source>
        <dbReference type="Proteomes" id="UP000568022"/>
    </source>
</evidence>
<evidence type="ECO:0000313" key="1">
    <source>
        <dbReference type="EMBL" id="MBB5130262.1"/>
    </source>
</evidence>
<gene>
    <name evidence="1" type="ORF">FHS32_007059</name>
</gene>
<keyword evidence="2" id="KW-1185">Reference proteome</keyword>